<keyword evidence="4 6" id="KW-0472">Membrane</keyword>
<keyword evidence="2 6" id="KW-0812">Transmembrane</keyword>
<feature type="transmembrane region" description="Helical" evidence="6">
    <location>
        <begin position="505"/>
        <end position="529"/>
    </location>
</feature>
<feature type="region of interest" description="Disordered" evidence="5">
    <location>
        <begin position="390"/>
        <end position="429"/>
    </location>
</feature>
<dbReference type="Pfam" id="PF11710">
    <property type="entry name" value="Git3"/>
    <property type="match status" value="1"/>
</dbReference>
<evidence type="ECO:0000256" key="3">
    <source>
        <dbReference type="ARBA" id="ARBA00022989"/>
    </source>
</evidence>
<organism evidence="9 10">
    <name type="scientific">Myriangium duriaei CBS 260.36</name>
    <dbReference type="NCBI Taxonomy" id="1168546"/>
    <lineage>
        <taxon>Eukaryota</taxon>
        <taxon>Fungi</taxon>
        <taxon>Dikarya</taxon>
        <taxon>Ascomycota</taxon>
        <taxon>Pezizomycotina</taxon>
        <taxon>Dothideomycetes</taxon>
        <taxon>Dothideomycetidae</taxon>
        <taxon>Myriangiales</taxon>
        <taxon>Myriangiaceae</taxon>
        <taxon>Myriangium</taxon>
    </lineage>
</organism>
<feature type="transmembrane region" description="Helical" evidence="6">
    <location>
        <begin position="473"/>
        <end position="490"/>
    </location>
</feature>
<evidence type="ECO:0000256" key="6">
    <source>
        <dbReference type="SAM" id="Phobius"/>
    </source>
</evidence>
<dbReference type="EMBL" id="ML996092">
    <property type="protein sequence ID" value="KAF2148880.1"/>
    <property type="molecule type" value="Genomic_DNA"/>
</dbReference>
<feature type="transmembrane region" description="Helical" evidence="6">
    <location>
        <begin position="259"/>
        <end position="278"/>
    </location>
</feature>
<dbReference type="Pfam" id="PF11970">
    <property type="entry name" value="GPR_Gpa2_C"/>
    <property type="match status" value="1"/>
</dbReference>
<evidence type="ECO:0008006" key="11">
    <source>
        <dbReference type="Google" id="ProtNLM"/>
    </source>
</evidence>
<feature type="transmembrane region" description="Helical" evidence="6">
    <location>
        <begin position="141"/>
        <end position="164"/>
    </location>
</feature>
<comment type="caution">
    <text evidence="9">The sequence shown here is derived from an EMBL/GenBank/DDBJ whole genome shotgun (WGS) entry which is preliminary data.</text>
</comment>
<proteinExistence type="predicted"/>
<dbReference type="GO" id="GO:0005886">
    <property type="term" value="C:plasma membrane"/>
    <property type="evidence" value="ECO:0007669"/>
    <property type="project" value="TreeGrafter"/>
</dbReference>
<gene>
    <name evidence="9" type="ORF">K461DRAFT_315839</name>
</gene>
<evidence type="ECO:0000313" key="10">
    <source>
        <dbReference type="Proteomes" id="UP000799439"/>
    </source>
</evidence>
<feature type="compositionally biased region" description="Polar residues" evidence="5">
    <location>
        <begin position="390"/>
        <end position="401"/>
    </location>
</feature>
<evidence type="ECO:0000256" key="5">
    <source>
        <dbReference type="SAM" id="MobiDB-lite"/>
    </source>
</evidence>
<evidence type="ECO:0000256" key="2">
    <source>
        <dbReference type="ARBA" id="ARBA00022692"/>
    </source>
</evidence>
<dbReference type="SUPFAM" id="SSF81321">
    <property type="entry name" value="Family A G protein-coupled receptor-like"/>
    <property type="match status" value="1"/>
</dbReference>
<dbReference type="InterPro" id="IPR023041">
    <property type="entry name" value="Glucose_rcpt_Git3-like_N"/>
</dbReference>
<evidence type="ECO:0000313" key="9">
    <source>
        <dbReference type="EMBL" id="KAF2148880.1"/>
    </source>
</evidence>
<keyword evidence="3 6" id="KW-1133">Transmembrane helix</keyword>
<dbReference type="GO" id="GO:0004930">
    <property type="term" value="F:G protein-coupled receptor activity"/>
    <property type="evidence" value="ECO:0007669"/>
    <property type="project" value="TreeGrafter"/>
</dbReference>
<feature type="region of interest" description="Disordered" evidence="5">
    <location>
        <begin position="716"/>
        <end position="735"/>
    </location>
</feature>
<dbReference type="GO" id="GO:0007189">
    <property type="term" value="P:adenylate cyclase-activating G protein-coupled receptor signaling pathway"/>
    <property type="evidence" value="ECO:0007669"/>
    <property type="project" value="TreeGrafter"/>
</dbReference>
<feature type="compositionally biased region" description="Basic and acidic residues" evidence="5">
    <location>
        <begin position="717"/>
        <end position="735"/>
    </location>
</feature>
<protein>
    <recommendedName>
        <fullName evidence="11">G-protein coupled receptors family 1 profile domain-containing protein</fullName>
    </recommendedName>
</protein>
<evidence type="ECO:0000256" key="1">
    <source>
        <dbReference type="ARBA" id="ARBA00004141"/>
    </source>
</evidence>
<dbReference type="PANTHER" id="PTHR23112">
    <property type="entry name" value="G PROTEIN-COUPLED RECEPTOR 157-RELATED"/>
    <property type="match status" value="1"/>
</dbReference>
<dbReference type="AlphaFoldDB" id="A0A9P4IUT6"/>
<evidence type="ECO:0000259" key="8">
    <source>
        <dbReference type="Pfam" id="PF11970"/>
    </source>
</evidence>
<feature type="region of interest" description="Disordered" evidence="5">
    <location>
        <begin position="52"/>
        <end position="71"/>
    </location>
</feature>
<name>A0A9P4IUT6_9PEZI</name>
<dbReference type="Proteomes" id="UP000799439">
    <property type="component" value="Unassembled WGS sequence"/>
</dbReference>
<evidence type="ECO:0000259" key="7">
    <source>
        <dbReference type="Pfam" id="PF11710"/>
    </source>
</evidence>
<keyword evidence="10" id="KW-1185">Reference proteome</keyword>
<dbReference type="InterPro" id="IPR022596">
    <property type="entry name" value="GPR1/2/3_C"/>
</dbReference>
<feature type="domain" description="Glucose receptor Git3-like N-terminal" evidence="7">
    <location>
        <begin position="140"/>
        <end position="329"/>
    </location>
</feature>
<feature type="transmembrane region" description="Helical" evidence="6">
    <location>
        <begin position="228"/>
        <end position="247"/>
    </location>
</feature>
<feature type="transmembrane region" description="Helical" evidence="6">
    <location>
        <begin position="185"/>
        <end position="216"/>
    </location>
</feature>
<dbReference type="PANTHER" id="PTHR23112:SF37">
    <property type="entry name" value="G PROTEIN-COUPLED RECEPTOR GPR1"/>
    <property type="match status" value="1"/>
</dbReference>
<feature type="domain" description="G protein-coupled receptor GPR1/2/3 C-terminal" evidence="8">
    <location>
        <begin position="461"/>
        <end position="535"/>
    </location>
</feature>
<accession>A0A9P4IUT6</accession>
<evidence type="ECO:0000256" key="4">
    <source>
        <dbReference type="ARBA" id="ARBA00023136"/>
    </source>
</evidence>
<comment type="subcellular location">
    <subcellularLocation>
        <location evidence="1">Membrane</location>
        <topology evidence="1">Multi-pass membrane protein</topology>
    </subcellularLocation>
</comment>
<sequence length="735" mass="80858">MRPALPSSHLSRSSNLALASVISTEYLNPSACHKQIICRNLLAYESRLQLGDVGRRPSPADTTTSRPAGPSTVMAFPIATTPLVPSEHGIQLLLRHVVPIVSSSSSPTRRDSDPSDNMGLGSHGLDVNSLFTNQQKLAIQYASASVACLSLVATLVSLYWFAIMARNFRRTLVLLLLTADMFKSLWFFVFPAVSLSVGGIASGSAFCHVGGFFLQAGLESCANPTPDLAILLMSLHMSLQIFNPTSTWFGPDGLYRVRYAVYVVWIVLPCFMAALAFINKAGGYLSQGAFCTLPIRPFWYRLALSWIPRYLVWLYVTVTAMRIYVRVGAGFSVFARKIESSSDGSNQSRPSTSDQVKRLVKPKLHRNLPSLQIPFSTNSTISRSASTGDFNLDLSKTTPTSEPGRELSGDTLHPVSAAGRQDPELANDASTSADLGAAEIVDGENGAQLVQITSTAEATQKSRRRAIQRQTRLLFIYPCTYMILMVIPFLQHCFNYSDYYAQHPIFAISLLGPCCLSVMGFVDCCIFCWRETPWKNIPGSDGTVLGSFKFWQIMGTHSQSHTANEATSGEFQRAMIQIHQQSNSVSRNVSTAQGMVPGSYFSAIQEDRPSSSGSGARKFLETIKVKRPPPRRVFSGASDRAALQADYAAERLALERAAAAHAREHSTYTVAENNASPTKTKDWFDRRESWLDDLGSDEDDDEKRKMSVASGRLAVGKTRDMEKEHERMKRDFGAL</sequence>
<reference evidence="9" key="1">
    <citation type="journal article" date="2020" name="Stud. Mycol.">
        <title>101 Dothideomycetes genomes: a test case for predicting lifestyles and emergence of pathogens.</title>
        <authorList>
            <person name="Haridas S."/>
            <person name="Albert R."/>
            <person name="Binder M."/>
            <person name="Bloem J."/>
            <person name="Labutti K."/>
            <person name="Salamov A."/>
            <person name="Andreopoulos B."/>
            <person name="Baker S."/>
            <person name="Barry K."/>
            <person name="Bills G."/>
            <person name="Bluhm B."/>
            <person name="Cannon C."/>
            <person name="Castanera R."/>
            <person name="Culley D."/>
            <person name="Daum C."/>
            <person name="Ezra D."/>
            <person name="Gonzalez J."/>
            <person name="Henrissat B."/>
            <person name="Kuo A."/>
            <person name="Liang C."/>
            <person name="Lipzen A."/>
            <person name="Lutzoni F."/>
            <person name="Magnuson J."/>
            <person name="Mondo S."/>
            <person name="Nolan M."/>
            <person name="Ohm R."/>
            <person name="Pangilinan J."/>
            <person name="Park H.-J."/>
            <person name="Ramirez L."/>
            <person name="Alfaro M."/>
            <person name="Sun H."/>
            <person name="Tritt A."/>
            <person name="Yoshinaga Y."/>
            <person name="Zwiers L.-H."/>
            <person name="Turgeon B."/>
            <person name="Goodwin S."/>
            <person name="Spatafora J."/>
            <person name="Crous P."/>
            <person name="Grigoriev I."/>
        </authorList>
    </citation>
    <scope>NUCLEOTIDE SEQUENCE</scope>
    <source>
        <strain evidence="9">CBS 260.36</strain>
    </source>
</reference>
<dbReference type="OrthoDB" id="5368598at2759"/>